<feature type="transmembrane region" description="Helical" evidence="2">
    <location>
        <begin position="146"/>
        <end position="166"/>
    </location>
</feature>
<gene>
    <name evidence="3" type="ORF">GCM10010466_51760</name>
</gene>
<feature type="compositionally biased region" description="Low complexity" evidence="1">
    <location>
        <begin position="18"/>
        <end position="27"/>
    </location>
</feature>
<comment type="caution">
    <text evidence="3">The sequence shown here is derived from an EMBL/GenBank/DDBJ whole genome shotgun (WGS) entry which is preliminary data.</text>
</comment>
<keyword evidence="2" id="KW-0812">Transmembrane</keyword>
<keyword evidence="2" id="KW-1133">Transmembrane helix</keyword>
<name>A0ABP6NNS5_9ACTN</name>
<keyword evidence="4" id="KW-1185">Reference proteome</keyword>
<keyword evidence="2" id="KW-0472">Membrane</keyword>
<evidence type="ECO:0000256" key="1">
    <source>
        <dbReference type="SAM" id="MobiDB-lite"/>
    </source>
</evidence>
<accession>A0ABP6NNS5</accession>
<proteinExistence type="predicted"/>
<dbReference type="Proteomes" id="UP001500320">
    <property type="component" value="Unassembled WGS sequence"/>
</dbReference>
<evidence type="ECO:0000256" key="2">
    <source>
        <dbReference type="SAM" id="Phobius"/>
    </source>
</evidence>
<feature type="transmembrane region" description="Helical" evidence="2">
    <location>
        <begin position="121"/>
        <end position="140"/>
    </location>
</feature>
<feature type="region of interest" description="Disordered" evidence="1">
    <location>
        <begin position="1"/>
        <end position="87"/>
    </location>
</feature>
<protein>
    <submittedName>
        <fullName evidence="3">Uncharacterized protein</fullName>
    </submittedName>
</protein>
<dbReference type="EMBL" id="BAAAUT010000048">
    <property type="protein sequence ID" value="GAA3154436.1"/>
    <property type="molecule type" value="Genomic_DNA"/>
</dbReference>
<organism evidence="3 4">
    <name type="scientific">Planomonospora alba</name>
    <dbReference type="NCBI Taxonomy" id="161354"/>
    <lineage>
        <taxon>Bacteria</taxon>
        <taxon>Bacillati</taxon>
        <taxon>Actinomycetota</taxon>
        <taxon>Actinomycetes</taxon>
        <taxon>Streptosporangiales</taxon>
        <taxon>Streptosporangiaceae</taxon>
        <taxon>Planomonospora</taxon>
    </lineage>
</organism>
<evidence type="ECO:0000313" key="4">
    <source>
        <dbReference type="Proteomes" id="UP001500320"/>
    </source>
</evidence>
<evidence type="ECO:0000313" key="3">
    <source>
        <dbReference type="EMBL" id="GAA3154436.1"/>
    </source>
</evidence>
<reference evidence="4" key="1">
    <citation type="journal article" date="2019" name="Int. J. Syst. Evol. Microbiol.">
        <title>The Global Catalogue of Microorganisms (GCM) 10K type strain sequencing project: providing services to taxonomists for standard genome sequencing and annotation.</title>
        <authorList>
            <consortium name="The Broad Institute Genomics Platform"/>
            <consortium name="The Broad Institute Genome Sequencing Center for Infectious Disease"/>
            <person name="Wu L."/>
            <person name="Ma J."/>
        </authorList>
    </citation>
    <scope>NUCLEOTIDE SEQUENCE [LARGE SCALE GENOMIC DNA]</scope>
    <source>
        <strain evidence="4">JCM 9373</strain>
    </source>
</reference>
<sequence length="170" mass="17919">MTPGPGCWPTGSEPSGDRPTAPAARAAAGGGAGRPGARRPGPQAGTAGTGGGAVSKERARRRAAREAEQARQAALRAERRARSARRRERLDRLTAPIAAVLPRRGVRIAGQRGILARRRRAQNGAVAVLFLVVQVIAWLLVSSWAARFGVLVLSLLLVPVLVTVAFDRRS</sequence>